<dbReference type="RefSeq" id="WP_188991268.1">
    <property type="nucleotide sequence ID" value="NZ_BMHP01000001.1"/>
</dbReference>
<dbReference type="Pfam" id="PF00528">
    <property type="entry name" value="BPD_transp_1"/>
    <property type="match status" value="1"/>
</dbReference>
<feature type="transmembrane region" description="Helical" evidence="7">
    <location>
        <begin position="274"/>
        <end position="294"/>
    </location>
</feature>
<gene>
    <name evidence="9" type="ORF">GCM10010911_19020</name>
</gene>
<dbReference type="Proteomes" id="UP000612456">
    <property type="component" value="Unassembled WGS sequence"/>
</dbReference>
<comment type="caution">
    <text evidence="9">The sequence shown here is derived from an EMBL/GenBank/DDBJ whole genome shotgun (WGS) entry which is preliminary data.</text>
</comment>
<sequence>MFTIKKARSLSTVTAPYVFIGPSMLFIIVLSILPILYSFYLSFLSYNLSMPASTIKFFGLQNYSYILTDKTFLGSIAWTLSFSIIVVALNVIVGMSLALLLNGSLMERASSVFKTIFILPMMLAHVVTATIWKLMFSPVYGIINNVLVMLGFNKVNWIADTENARFSLIIVELWGSTPFCMLIFLAALKTVPKELYESALIDGANRIRTFFGITLPLIRNFLALVVSIRIMDSLRMFDIVYTLTNGGPGNDTETIGTTIYKTAFRYSDIGAGSAGAFIFFILIVIVTLVFLKLIRKESKD</sequence>
<evidence type="ECO:0000256" key="1">
    <source>
        <dbReference type="ARBA" id="ARBA00004651"/>
    </source>
</evidence>
<evidence type="ECO:0000256" key="7">
    <source>
        <dbReference type="RuleBase" id="RU363032"/>
    </source>
</evidence>
<dbReference type="PANTHER" id="PTHR30193">
    <property type="entry name" value="ABC TRANSPORTER PERMEASE PROTEIN"/>
    <property type="match status" value="1"/>
</dbReference>
<evidence type="ECO:0000256" key="4">
    <source>
        <dbReference type="ARBA" id="ARBA00022692"/>
    </source>
</evidence>
<feature type="transmembrane region" description="Helical" evidence="7">
    <location>
        <begin position="166"/>
        <end position="188"/>
    </location>
</feature>
<evidence type="ECO:0000256" key="3">
    <source>
        <dbReference type="ARBA" id="ARBA00022475"/>
    </source>
</evidence>
<keyword evidence="10" id="KW-1185">Reference proteome</keyword>
<keyword evidence="5 7" id="KW-1133">Transmembrane helix</keyword>
<feature type="transmembrane region" description="Helical" evidence="7">
    <location>
        <begin position="209"/>
        <end position="231"/>
    </location>
</feature>
<protein>
    <submittedName>
        <fullName evidence="9">Bicyclomycin resistance protein</fullName>
    </submittedName>
</protein>
<organism evidence="9 10">
    <name type="scientific">Paenibacillus nasutitermitis</name>
    <dbReference type="NCBI Taxonomy" id="1652958"/>
    <lineage>
        <taxon>Bacteria</taxon>
        <taxon>Bacillati</taxon>
        <taxon>Bacillota</taxon>
        <taxon>Bacilli</taxon>
        <taxon>Bacillales</taxon>
        <taxon>Paenibacillaceae</taxon>
        <taxon>Paenibacillus</taxon>
    </lineage>
</organism>
<reference evidence="9" key="1">
    <citation type="journal article" date="2014" name="Int. J. Syst. Evol. Microbiol.">
        <title>Complete genome sequence of Corynebacterium casei LMG S-19264T (=DSM 44701T), isolated from a smear-ripened cheese.</title>
        <authorList>
            <consortium name="US DOE Joint Genome Institute (JGI-PGF)"/>
            <person name="Walter F."/>
            <person name="Albersmeier A."/>
            <person name="Kalinowski J."/>
            <person name="Ruckert C."/>
        </authorList>
    </citation>
    <scope>NUCLEOTIDE SEQUENCE</scope>
    <source>
        <strain evidence="9">CGMCC 1.15178</strain>
    </source>
</reference>
<dbReference type="InterPro" id="IPR035906">
    <property type="entry name" value="MetI-like_sf"/>
</dbReference>
<keyword evidence="3" id="KW-1003">Cell membrane</keyword>
<dbReference type="PANTHER" id="PTHR30193:SF37">
    <property type="entry name" value="INNER MEMBRANE ABC TRANSPORTER PERMEASE PROTEIN YCJO"/>
    <property type="match status" value="1"/>
</dbReference>
<feature type="transmembrane region" description="Helical" evidence="7">
    <location>
        <begin position="112"/>
        <end position="132"/>
    </location>
</feature>
<dbReference type="GO" id="GO:0005886">
    <property type="term" value="C:plasma membrane"/>
    <property type="evidence" value="ECO:0007669"/>
    <property type="project" value="UniProtKB-SubCell"/>
</dbReference>
<dbReference type="SUPFAM" id="SSF161098">
    <property type="entry name" value="MetI-like"/>
    <property type="match status" value="1"/>
</dbReference>
<dbReference type="InterPro" id="IPR051393">
    <property type="entry name" value="ABC_transporter_permease"/>
</dbReference>
<comment type="similarity">
    <text evidence="7">Belongs to the binding-protein-dependent transport system permease family.</text>
</comment>
<evidence type="ECO:0000256" key="6">
    <source>
        <dbReference type="ARBA" id="ARBA00023136"/>
    </source>
</evidence>
<dbReference type="PROSITE" id="PS50928">
    <property type="entry name" value="ABC_TM1"/>
    <property type="match status" value="1"/>
</dbReference>
<evidence type="ECO:0000256" key="2">
    <source>
        <dbReference type="ARBA" id="ARBA00022448"/>
    </source>
</evidence>
<dbReference type="EMBL" id="BMHP01000001">
    <property type="protein sequence ID" value="GGD61369.1"/>
    <property type="molecule type" value="Genomic_DNA"/>
</dbReference>
<reference evidence="9" key="2">
    <citation type="submission" date="2020-09" db="EMBL/GenBank/DDBJ databases">
        <authorList>
            <person name="Sun Q."/>
            <person name="Zhou Y."/>
        </authorList>
    </citation>
    <scope>NUCLEOTIDE SEQUENCE</scope>
    <source>
        <strain evidence="9">CGMCC 1.15178</strain>
    </source>
</reference>
<feature type="domain" description="ABC transmembrane type-1" evidence="8">
    <location>
        <begin position="76"/>
        <end position="290"/>
    </location>
</feature>
<name>A0A916YTR4_9BACL</name>
<dbReference type="Gene3D" id="1.10.3720.10">
    <property type="entry name" value="MetI-like"/>
    <property type="match status" value="1"/>
</dbReference>
<dbReference type="GO" id="GO:0055085">
    <property type="term" value="P:transmembrane transport"/>
    <property type="evidence" value="ECO:0007669"/>
    <property type="project" value="InterPro"/>
</dbReference>
<evidence type="ECO:0000313" key="9">
    <source>
        <dbReference type="EMBL" id="GGD61369.1"/>
    </source>
</evidence>
<keyword evidence="4 7" id="KW-0812">Transmembrane</keyword>
<proteinExistence type="inferred from homology"/>
<feature type="transmembrane region" description="Helical" evidence="7">
    <location>
        <begin position="76"/>
        <end position="100"/>
    </location>
</feature>
<comment type="subcellular location">
    <subcellularLocation>
        <location evidence="1 7">Cell membrane</location>
        <topology evidence="1 7">Multi-pass membrane protein</topology>
    </subcellularLocation>
</comment>
<keyword evidence="6 7" id="KW-0472">Membrane</keyword>
<dbReference type="CDD" id="cd06261">
    <property type="entry name" value="TM_PBP2"/>
    <property type="match status" value="1"/>
</dbReference>
<evidence type="ECO:0000259" key="8">
    <source>
        <dbReference type="PROSITE" id="PS50928"/>
    </source>
</evidence>
<evidence type="ECO:0000313" key="10">
    <source>
        <dbReference type="Proteomes" id="UP000612456"/>
    </source>
</evidence>
<dbReference type="InterPro" id="IPR000515">
    <property type="entry name" value="MetI-like"/>
</dbReference>
<feature type="transmembrane region" description="Helical" evidence="7">
    <location>
        <begin position="12"/>
        <end position="40"/>
    </location>
</feature>
<keyword evidence="2 7" id="KW-0813">Transport</keyword>
<evidence type="ECO:0000256" key="5">
    <source>
        <dbReference type="ARBA" id="ARBA00022989"/>
    </source>
</evidence>
<dbReference type="AlphaFoldDB" id="A0A916YTR4"/>
<accession>A0A916YTR4</accession>